<evidence type="ECO:0000313" key="1">
    <source>
        <dbReference type="EMBL" id="KAA1081628.1"/>
    </source>
</evidence>
<name>A0A5B0N0B2_PUCGR</name>
<sequence>MQTNWKTRLATFLAHVNILAVKSGAPPGKLIELDRKEAYDYGHRDPDFLGEPVGLDLSLSLGGRNSDPPPIIPRWTSSEIYRLGDSNQANSLYPFPTFLANSICFLVLIQ</sequence>
<dbReference type="Proteomes" id="UP000325313">
    <property type="component" value="Unassembled WGS sequence"/>
</dbReference>
<reference evidence="1 2" key="1">
    <citation type="submission" date="2019-05" db="EMBL/GenBank/DDBJ databases">
        <title>Emergence of the Ug99 lineage of the wheat stem rust pathogen through somatic hybridization.</title>
        <authorList>
            <person name="Li F."/>
            <person name="Upadhyaya N.M."/>
            <person name="Sperschneider J."/>
            <person name="Matny O."/>
            <person name="Nguyen-Phuc H."/>
            <person name="Mago R."/>
            <person name="Raley C."/>
            <person name="Miller M.E."/>
            <person name="Silverstein K.A.T."/>
            <person name="Henningsen E."/>
            <person name="Hirsch C.D."/>
            <person name="Visser B."/>
            <person name="Pretorius Z.A."/>
            <person name="Steffenson B.J."/>
            <person name="Schwessinger B."/>
            <person name="Dodds P.N."/>
            <person name="Figueroa M."/>
        </authorList>
    </citation>
    <scope>NUCLEOTIDE SEQUENCE [LARGE SCALE GENOMIC DNA]</scope>
    <source>
        <strain evidence="1 2">Ug99</strain>
    </source>
</reference>
<dbReference type="AlphaFoldDB" id="A0A5B0N0B2"/>
<dbReference type="EMBL" id="VDEP01000441">
    <property type="protein sequence ID" value="KAA1081628.1"/>
    <property type="molecule type" value="Genomic_DNA"/>
</dbReference>
<proteinExistence type="predicted"/>
<protein>
    <submittedName>
        <fullName evidence="1">Uncharacterized protein</fullName>
    </submittedName>
</protein>
<gene>
    <name evidence="1" type="ORF">PGTUg99_024264</name>
</gene>
<accession>A0A5B0N0B2</accession>
<evidence type="ECO:0000313" key="2">
    <source>
        <dbReference type="Proteomes" id="UP000325313"/>
    </source>
</evidence>
<comment type="caution">
    <text evidence="1">The sequence shown here is derived from an EMBL/GenBank/DDBJ whole genome shotgun (WGS) entry which is preliminary data.</text>
</comment>
<organism evidence="1 2">
    <name type="scientific">Puccinia graminis f. sp. tritici</name>
    <dbReference type="NCBI Taxonomy" id="56615"/>
    <lineage>
        <taxon>Eukaryota</taxon>
        <taxon>Fungi</taxon>
        <taxon>Dikarya</taxon>
        <taxon>Basidiomycota</taxon>
        <taxon>Pucciniomycotina</taxon>
        <taxon>Pucciniomycetes</taxon>
        <taxon>Pucciniales</taxon>
        <taxon>Pucciniaceae</taxon>
        <taxon>Puccinia</taxon>
    </lineage>
</organism>